<dbReference type="InterPro" id="IPR007313">
    <property type="entry name" value="FxsA"/>
</dbReference>
<reference evidence="2 3" key="1">
    <citation type="submission" date="2023-07" db="EMBL/GenBank/DDBJ databases">
        <title>Genomic Encyclopedia of Type Strains, Phase IV (KMG-IV): sequencing the most valuable type-strain genomes for metagenomic binning, comparative biology and taxonomic classification.</title>
        <authorList>
            <person name="Goeker M."/>
        </authorList>
    </citation>
    <scope>NUCLEOTIDE SEQUENCE [LARGE SCALE GENOMIC DNA]</scope>
    <source>
        <strain evidence="2 3">DSM 17723</strain>
    </source>
</reference>
<dbReference type="Proteomes" id="UP001232245">
    <property type="component" value="Unassembled WGS sequence"/>
</dbReference>
<keyword evidence="1" id="KW-1133">Transmembrane helix</keyword>
<keyword evidence="1" id="KW-0812">Transmembrane</keyword>
<sequence>MMRFLTIIFILIPILEISVLLISGKTIGVLPTLLLLFLTGIIGAWLAKRQGLETMRKMQEQLRYGQIPGDAIVDSICIFFGGLLLLTPGYITDICGFLLLLPFTRNKLKPVLFLLMRRWIEKNNVTIIR</sequence>
<dbReference type="NCBIfam" id="NF008528">
    <property type="entry name" value="PRK11463.1-2"/>
    <property type="match status" value="1"/>
</dbReference>
<proteinExistence type="predicted"/>
<accession>A0ABT9YXA3</accession>
<keyword evidence="1" id="KW-0472">Membrane</keyword>
<keyword evidence="3" id="KW-1185">Reference proteome</keyword>
<dbReference type="EMBL" id="JAUSTZ010000002">
    <property type="protein sequence ID" value="MDQ0224621.1"/>
    <property type="molecule type" value="Genomic_DNA"/>
</dbReference>
<organism evidence="2 3">
    <name type="scientific">Metabacillus niabensis</name>
    <dbReference type="NCBI Taxonomy" id="324854"/>
    <lineage>
        <taxon>Bacteria</taxon>
        <taxon>Bacillati</taxon>
        <taxon>Bacillota</taxon>
        <taxon>Bacilli</taxon>
        <taxon>Bacillales</taxon>
        <taxon>Bacillaceae</taxon>
        <taxon>Metabacillus</taxon>
    </lineage>
</organism>
<feature type="transmembrane region" description="Helical" evidence="1">
    <location>
        <begin position="27"/>
        <end position="47"/>
    </location>
</feature>
<comment type="caution">
    <text evidence="2">The sequence shown here is derived from an EMBL/GenBank/DDBJ whole genome shotgun (WGS) entry which is preliminary data.</text>
</comment>
<evidence type="ECO:0000256" key="1">
    <source>
        <dbReference type="SAM" id="Phobius"/>
    </source>
</evidence>
<evidence type="ECO:0000313" key="2">
    <source>
        <dbReference type="EMBL" id="MDQ0224621.1"/>
    </source>
</evidence>
<dbReference type="PANTHER" id="PTHR35335">
    <property type="entry name" value="UPF0716 PROTEIN FXSA"/>
    <property type="match status" value="1"/>
</dbReference>
<dbReference type="RefSeq" id="WP_307190578.1">
    <property type="nucleotide sequence ID" value="NZ_CADEPK010000071.1"/>
</dbReference>
<protein>
    <submittedName>
        <fullName evidence="2">UPF0716 protein FxsA</fullName>
    </submittedName>
</protein>
<dbReference type="PANTHER" id="PTHR35335:SF1">
    <property type="entry name" value="UPF0716 PROTEIN FXSA"/>
    <property type="match status" value="1"/>
</dbReference>
<feature type="transmembrane region" description="Helical" evidence="1">
    <location>
        <begin position="90"/>
        <end position="108"/>
    </location>
</feature>
<evidence type="ECO:0000313" key="3">
    <source>
        <dbReference type="Proteomes" id="UP001232245"/>
    </source>
</evidence>
<gene>
    <name evidence="2" type="ORF">J2S02_000950</name>
</gene>
<dbReference type="Pfam" id="PF04186">
    <property type="entry name" value="FxsA"/>
    <property type="match status" value="1"/>
</dbReference>
<name>A0ABT9YXA3_9BACI</name>